<comment type="caution">
    <text evidence="2">The sequence shown here is derived from an EMBL/GenBank/DDBJ whole genome shotgun (WGS) entry which is preliminary data.</text>
</comment>
<evidence type="ECO:0000313" key="2">
    <source>
        <dbReference type="EMBL" id="MBB5701460.1"/>
    </source>
</evidence>
<evidence type="ECO:0000256" key="1">
    <source>
        <dbReference type="SAM" id="MobiDB-lite"/>
    </source>
</evidence>
<name>A0A7W9ELW9_9HYPH</name>
<dbReference type="RefSeq" id="WP_183649727.1">
    <property type="nucleotide sequence ID" value="NZ_JACIJG010000004.1"/>
</dbReference>
<protein>
    <submittedName>
        <fullName evidence="2">Uncharacterized protein</fullName>
    </submittedName>
</protein>
<evidence type="ECO:0000313" key="3">
    <source>
        <dbReference type="Proteomes" id="UP000555546"/>
    </source>
</evidence>
<accession>A0A7W9ELW9</accession>
<organism evidence="2 3">
    <name type="scientific">Brucella daejeonensis</name>
    <dbReference type="NCBI Taxonomy" id="659015"/>
    <lineage>
        <taxon>Bacteria</taxon>
        <taxon>Pseudomonadati</taxon>
        <taxon>Pseudomonadota</taxon>
        <taxon>Alphaproteobacteria</taxon>
        <taxon>Hyphomicrobiales</taxon>
        <taxon>Brucellaceae</taxon>
        <taxon>Brucella/Ochrobactrum group</taxon>
        <taxon>Brucella</taxon>
    </lineage>
</organism>
<dbReference type="AlphaFoldDB" id="A0A7W9ELW9"/>
<reference evidence="2 3" key="1">
    <citation type="submission" date="2020-08" db="EMBL/GenBank/DDBJ databases">
        <title>Genomic Encyclopedia of Type Strains, Phase IV (KMG-IV): sequencing the most valuable type-strain genomes for metagenomic binning, comparative biology and taxonomic classification.</title>
        <authorList>
            <person name="Goeker M."/>
        </authorList>
    </citation>
    <scope>NUCLEOTIDE SEQUENCE [LARGE SCALE GENOMIC DNA]</scope>
    <source>
        <strain evidence="2 3">DSM 26944</strain>
    </source>
</reference>
<feature type="compositionally biased region" description="Basic and acidic residues" evidence="1">
    <location>
        <begin position="148"/>
        <end position="179"/>
    </location>
</feature>
<gene>
    <name evidence="2" type="ORF">FHS76_001311</name>
</gene>
<feature type="region of interest" description="Disordered" evidence="1">
    <location>
        <begin position="134"/>
        <end position="179"/>
    </location>
</feature>
<proteinExistence type="predicted"/>
<dbReference type="Proteomes" id="UP000555546">
    <property type="component" value="Unassembled WGS sequence"/>
</dbReference>
<dbReference type="EMBL" id="JACIJG010000004">
    <property type="protein sequence ID" value="MBB5701460.1"/>
    <property type="molecule type" value="Genomic_DNA"/>
</dbReference>
<sequence>MSHLQKNIHAALFGVPELERLELHTIAEKWAADKNRPTIPFQRLAELAFVEGWSLSELPANPVYTQVWQSKAWVSAALLGAIYQISAAYRRQSNDTHQRSVLEELQAKVARLTASCRAAWRASDLKVPFREPRRVGTSAYSPEPMDATEQHNDGALRGKRITRAELHKQRPDLRDGEAA</sequence>
<keyword evidence="3" id="KW-1185">Reference proteome</keyword>